<comment type="similarity">
    <text evidence="5">Belongs to the MIP/aquaporin (TC 1.A.8) family.</text>
</comment>
<dbReference type="AlphaFoldDB" id="A0A0L1IPP4"/>
<dbReference type="InterPro" id="IPR023271">
    <property type="entry name" value="Aquaporin-like"/>
</dbReference>
<dbReference type="Pfam" id="PF00230">
    <property type="entry name" value="MIP"/>
    <property type="match status" value="1"/>
</dbReference>
<dbReference type="GO" id="GO:0016020">
    <property type="term" value="C:membrane"/>
    <property type="evidence" value="ECO:0007669"/>
    <property type="project" value="UniProtKB-SubCell"/>
</dbReference>
<dbReference type="PANTHER" id="PTHR47002">
    <property type="entry name" value="AQUAPORIN-LIKE"/>
    <property type="match status" value="1"/>
</dbReference>
<dbReference type="PANTHER" id="PTHR47002:SF2">
    <property type="entry name" value="AQUAPORIN AQPAE.A-LIKE"/>
    <property type="match status" value="1"/>
</dbReference>
<feature type="transmembrane region" description="Helical" evidence="7">
    <location>
        <begin position="114"/>
        <end position="137"/>
    </location>
</feature>
<evidence type="ECO:0000256" key="4">
    <source>
        <dbReference type="ARBA" id="ARBA00023136"/>
    </source>
</evidence>
<accession>A0A0L1IPP4</accession>
<dbReference type="PRINTS" id="PR00783">
    <property type="entry name" value="MINTRINSICP"/>
</dbReference>
<feature type="transmembrane region" description="Helical" evidence="7">
    <location>
        <begin position="158"/>
        <end position="177"/>
    </location>
</feature>
<evidence type="ECO:0000256" key="3">
    <source>
        <dbReference type="ARBA" id="ARBA00022989"/>
    </source>
</evidence>
<dbReference type="Gene3D" id="1.20.1080.10">
    <property type="entry name" value="Glycerol uptake facilitator protein"/>
    <property type="match status" value="1"/>
</dbReference>
<organism evidence="8 9">
    <name type="scientific">Aspergillus nomiae NRRL (strain ATCC 15546 / NRRL 13137 / CBS 260.88 / M93)</name>
    <dbReference type="NCBI Taxonomy" id="1509407"/>
    <lineage>
        <taxon>Eukaryota</taxon>
        <taxon>Fungi</taxon>
        <taxon>Dikarya</taxon>
        <taxon>Ascomycota</taxon>
        <taxon>Pezizomycotina</taxon>
        <taxon>Eurotiomycetes</taxon>
        <taxon>Eurotiomycetidae</taxon>
        <taxon>Eurotiales</taxon>
        <taxon>Aspergillaceae</taxon>
        <taxon>Aspergillus</taxon>
        <taxon>Aspergillus subgen. Circumdati</taxon>
    </lineage>
</organism>
<dbReference type="SUPFAM" id="SSF81338">
    <property type="entry name" value="Aquaporin-like"/>
    <property type="match status" value="1"/>
</dbReference>
<evidence type="ECO:0000313" key="9">
    <source>
        <dbReference type="Proteomes" id="UP000037505"/>
    </source>
</evidence>
<feature type="region of interest" description="Disordered" evidence="6">
    <location>
        <begin position="1"/>
        <end position="22"/>
    </location>
</feature>
<dbReference type="GO" id="GO:0015267">
    <property type="term" value="F:channel activity"/>
    <property type="evidence" value="ECO:0007669"/>
    <property type="project" value="InterPro"/>
</dbReference>
<comment type="subcellular location">
    <subcellularLocation>
        <location evidence="1">Membrane</location>
        <topology evidence="1">Multi-pass membrane protein</topology>
    </subcellularLocation>
</comment>
<reference evidence="8 9" key="1">
    <citation type="submission" date="2014-06" db="EMBL/GenBank/DDBJ databases">
        <title>The Genome of the Aflatoxigenic Filamentous Fungus Aspergillus nomius.</title>
        <authorList>
            <person name="Moore M.G."/>
            <person name="Shannon B.M."/>
            <person name="Brian M.M."/>
        </authorList>
    </citation>
    <scope>NUCLEOTIDE SEQUENCE [LARGE SCALE GENOMIC DNA]</scope>
    <source>
        <strain evidence="8 9">NRRL 13137</strain>
    </source>
</reference>
<name>A0A0L1IPP4_ASPN3</name>
<dbReference type="EMBL" id="JNOM01000438">
    <property type="protein sequence ID" value="KNG81521.1"/>
    <property type="molecule type" value="Genomic_DNA"/>
</dbReference>
<gene>
    <name evidence="8" type="ORF">ANOM_010535</name>
</gene>
<dbReference type="STRING" id="1509407.A0A0L1IPP4"/>
<protein>
    <recommendedName>
        <fullName evidence="10">Aquaporin</fullName>
    </recommendedName>
</protein>
<keyword evidence="4 7" id="KW-0472">Membrane</keyword>
<keyword evidence="9" id="KW-1185">Reference proteome</keyword>
<keyword evidence="3 7" id="KW-1133">Transmembrane helix</keyword>
<comment type="caution">
    <text evidence="8">The sequence shown here is derived from an EMBL/GenBank/DDBJ whole genome shotgun (WGS) entry which is preliminary data.</text>
</comment>
<keyword evidence="5" id="KW-0813">Transport</keyword>
<feature type="transmembrane region" description="Helical" evidence="7">
    <location>
        <begin position="234"/>
        <end position="253"/>
    </location>
</feature>
<feature type="transmembrane region" description="Helical" evidence="7">
    <location>
        <begin position="281"/>
        <end position="301"/>
    </location>
</feature>
<dbReference type="RefSeq" id="XP_015402444.1">
    <property type="nucleotide sequence ID" value="XM_015555791.1"/>
</dbReference>
<dbReference type="OrthoDB" id="3222at2759"/>
<feature type="transmembrane region" description="Helical" evidence="7">
    <location>
        <begin position="197"/>
        <end position="222"/>
    </location>
</feature>
<proteinExistence type="inferred from homology"/>
<evidence type="ECO:0000256" key="7">
    <source>
        <dbReference type="SAM" id="Phobius"/>
    </source>
</evidence>
<evidence type="ECO:0000256" key="1">
    <source>
        <dbReference type="ARBA" id="ARBA00004141"/>
    </source>
</evidence>
<keyword evidence="2 5" id="KW-0812">Transmembrane</keyword>
<evidence type="ECO:0000256" key="5">
    <source>
        <dbReference type="RuleBase" id="RU000477"/>
    </source>
</evidence>
<evidence type="ECO:0000256" key="2">
    <source>
        <dbReference type="ARBA" id="ARBA00022692"/>
    </source>
</evidence>
<evidence type="ECO:0008006" key="10">
    <source>
        <dbReference type="Google" id="ProtNLM"/>
    </source>
</evidence>
<dbReference type="GeneID" id="26812339"/>
<sequence length="307" mass="33496">MAPHANFWHSEPETLPTPKEPPPFAGRIGANQQFSLEKNNCTDTAILEKYPDAAPWVPWRNSLSPKQFLELGLWKAAAIEGVGTCLLVYLTILFPIGLAQNMNNLATGPVVPTLIGSLVVMFMLPLFIYAVGPVSGAHLNPMISFAAFFGRLMTFPRCVLYVAFQIFGAAIAGWLVRASLDTRSFMVPGCYMDVNQVSAGSAFVIEFVTDVALIFLAFGIGLDPRQRVVFGPTLGPIFVGIVLGVCIFSTGIIRPGYTGFSGHPARCFGAMVGSHFASYHWIQWIAPLCASIAHGLLYYFIPPYERK</sequence>
<evidence type="ECO:0000256" key="6">
    <source>
        <dbReference type="SAM" id="MobiDB-lite"/>
    </source>
</evidence>
<feature type="transmembrane region" description="Helical" evidence="7">
    <location>
        <begin position="73"/>
        <end position="94"/>
    </location>
</feature>
<evidence type="ECO:0000313" key="8">
    <source>
        <dbReference type="EMBL" id="KNG81521.1"/>
    </source>
</evidence>
<dbReference type="InterPro" id="IPR000425">
    <property type="entry name" value="MIP"/>
</dbReference>
<dbReference type="Proteomes" id="UP000037505">
    <property type="component" value="Unassembled WGS sequence"/>
</dbReference>